<evidence type="ECO:0000256" key="7">
    <source>
        <dbReference type="ARBA" id="ARBA00023242"/>
    </source>
</evidence>
<dbReference type="GO" id="GO:0005634">
    <property type="term" value="C:nucleus"/>
    <property type="evidence" value="ECO:0007669"/>
    <property type="project" value="UniProtKB-SubCell"/>
</dbReference>
<dbReference type="GO" id="GO:0006355">
    <property type="term" value="P:regulation of DNA-templated transcription"/>
    <property type="evidence" value="ECO:0007669"/>
    <property type="project" value="TreeGrafter"/>
</dbReference>
<protein>
    <submittedName>
        <fullName evidence="10">Uncharacterized protein</fullName>
    </submittedName>
</protein>
<dbReference type="Gene3D" id="1.10.10.60">
    <property type="entry name" value="Homeodomain-like"/>
    <property type="match status" value="1"/>
</dbReference>
<accession>A0AAW1YFS2</accession>
<keyword evidence="6" id="KW-0804">Transcription</keyword>
<feature type="domain" description="Myb-like" evidence="8">
    <location>
        <begin position="45"/>
        <end position="89"/>
    </location>
</feature>
<dbReference type="GO" id="GO:0030154">
    <property type="term" value="P:cell differentiation"/>
    <property type="evidence" value="ECO:0007669"/>
    <property type="project" value="TreeGrafter"/>
</dbReference>
<keyword evidence="2" id="KW-0677">Repeat</keyword>
<keyword evidence="4" id="KW-0238">DNA-binding</keyword>
<dbReference type="PANTHER" id="PTHR47998:SF83">
    <property type="entry name" value="TRANSCRIPTION FACTOR TT2"/>
    <property type="match status" value="1"/>
</dbReference>
<dbReference type="PROSITE" id="PS51294">
    <property type="entry name" value="HTH_MYB"/>
    <property type="match status" value="1"/>
</dbReference>
<comment type="subcellular location">
    <subcellularLocation>
        <location evidence="1">Nucleus</location>
    </subcellularLocation>
</comment>
<evidence type="ECO:0000256" key="2">
    <source>
        <dbReference type="ARBA" id="ARBA00022737"/>
    </source>
</evidence>
<dbReference type="AlphaFoldDB" id="A0AAW1YFS2"/>
<dbReference type="InterPro" id="IPR017930">
    <property type="entry name" value="Myb_dom"/>
</dbReference>
<evidence type="ECO:0000256" key="5">
    <source>
        <dbReference type="ARBA" id="ARBA00023159"/>
    </source>
</evidence>
<dbReference type="FunFam" id="1.10.10.60:FF:000302">
    <property type="entry name" value="Transcription factor TT2"/>
    <property type="match status" value="1"/>
</dbReference>
<dbReference type="Proteomes" id="UP001457282">
    <property type="component" value="Unassembled WGS sequence"/>
</dbReference>
<dbReference type="PROSITE" id="PS50090">
    <property type="entry name" value="MYB_LIKE"/>
    <property type="match status" value="1"/>
</dbReference>
<dbReference type="InterPro" id="IPR009057">
    <property type="entry name" value="Homeodomain-like_sf"/>
</dbReference>
<evidence type="ECO:0000313" key="10">
    <source>
        <dbReference type="EMBL" id="KAK9948061.1"/>
    </source>
</evidence>
<keyword evidence="3" id="KW-0805">Transcription regulation</keyword>
<evidence type="ECO:0000259" key="9">
    <source>
        <dbReference type="PROSITE" id="PS51294"/>
    </source>
</evidence>
<feature type="domain" description="HTH myb-type" evidence="9">
    <location>
        <begin position="45"/>
        <end position="93"/>
    </location>
</feature>
<evidence type="ECO:0000256" key="1">
    <source>
        <dbReference type="ARBA" id="ARBA00004123"/>
    </source>
</evidence>
<dbReference type="InterPro" id="IPR015495">
    <property type="entry name" value="Myb_TF_plants"/>
</dbReference>
<proteinExistence type="predicted"/>
<dbReference type="SMART" id="SM00717">
    <property type="entry name" value="SANT"/>
    <property type="match status" value="1"/>
</dbReference>
<keyword evidence="11" id="KW-1185">Reference proteome</keyword>
<dbReference type="GO" id="GO:0000976">
    <property type="term" value="F:transcription cis-regulatory region binding"/>
    <property type="evidence" value="ECO:0007669"/>
    <property type="project" value="TreeGrafter"/>
</dbReference>
<sequence>MGRKPCCEKKGSTEDHGRLWKIRSSPTTFEQMEKEDGEIFLEKLGNISADEEELIIRLHKLLGNRWSLIAGRLPGRTDNEIKNYWNTYLSKRSCSSQQNDNTEGSNEQECAMKSKVPVSLEFKKQVEVIRTKAVKCKKALVNPAGSEFCTESPCSTAAQEKNNCDFLMDFNINDLLISDAMLESTTALQQPQVDECHEDQMVYDGGNDLEVFLMDKAWSENWRASTHDYPIQPNDIDGEDVDLNALSSFLNSADYDHMDHYSRGMG</sequence>
<keyword evidence="7" id="KW-0539">Nucleus</keyword>
<dbReference type="InterPro" id="IPR001005">
    <property type="entry name" value="SANT/Myb"/>
</dbReference>
<dbReference type="SUPFAM" id="SSF46689">
    <property type="entry name" value="Homeodomain-like"/>
    <property type="match status" value="1"/>
</dbReference>
<evidence type="ECO:0000256" key="6">
    <source>
        <dbReference type="ARBA" id="ARBA00023163"/>
    </source>
</evidence>
<evidence type="ECO:0000259" key="8">
    <source>
        <dbReference type="PROSITE" id="PS50090"/>
    </source>
</evidence>
<reference evidence="10 11" key="1">
    <citation type="journal article" date="2023" name="G3 (Bethesda)">
        <title>A chromosome-length genome assembly and annotation of blackberry (Rubus argutus, cv. 'Hillquist').</title>
        <authorList>
            <person name="Bruna T."/>
            <person name="Aryal R."/>
            <person name="Dudchenko O."/>
            <person name="Sargent D.J."/>
            <person name="Mead D."/>
            <person name="Buti M."/>
            <person name="Cavallini A."/>
            <person name="Hytonen T."/>
            <person name="Andres J."/>
            <person name="Pham M."/>
            <person name="Weisz D."/>
            <person name="Mascagni F."/>
            <person name="Usai G."/>
            <person name="Natali L."/>
            <person name="Bassil N."/>
            <person name="Fernandez G.E."/>
            <person name="Lomsadze A."/>
            <person name="Armour M."/>
            <person name="Olukolu B."/>
            <person name="Poorten T."/>
            <person name="Britton C."/>
            <person name="Davik J."/>
            <person name="Ashrafi H."/>
            <person name="Aiden E.L."/>
            <person name="Borodovsky M."/>
            <person name="Worthington M."/>
        </authorList>
    </citation>
    <scope>NUCLEOTIDE SEQUENCE [LARGE SCALE GENOMIC DNA]</scope>
    <source>
        <strain evidence="10">PI 553951</strain>
    </source>
</reference>
<dbReference type="CDD" id="cd00167">
    <property type="entry name" value="SANT"/>
    <property type="match status" value="1"/>
</dbReference>
<keyword evidence="5" id="KW-0010">Activator</keyword>
<dbReference type="Pfam" id="PF00249">
    <property type="entry name" value="Myb_DNA-binding"/>
    <property type="match status" value="1"/>
</dbReference>
<organism evidence="10 11">
    <name type="scientific">Rubus argutus</name>
    <name type="common">Southern blackberry</name>
    <dbReference type="NCBI Taxonomy" id="59490"/>
    <lineage>
        <taxon>Eukaryota</taxon>
        <taxon>Viridiplantae</taxon>
        <taxon>Streptophyta</taxon>
        <taxon>Embryophyta</taxon>
        <taxon>Tracheophyta</taxon>
        <taxon>Spermatophyta</taxon>
        <taxon>Magnoliopsida</taxon>
        <taxon>eudicotyledons</taxon>
        <taxon>Gunneridae</taxon>
        <taxon>Pentapetalae</taxon>
        <taxon>rosids</taxon>
        <taxon>fabids</taxon>
        <taxon>Rosales</taxon>
        <taxon>Rosaceae</taxon>
        <taxon>Rosoideae</taxon>
        <taxon>Rosoideae incertae sedis</taxon>
        <taxon>Rubus</taxon>
    </lineage>
</organism>
<evidence type="ECO:0000256" key="3">
    <source>
        <dbReference type="ARBA" id="ARBA00023015"/>
    </source>
</evidence>
<evidence type="ECO:0000256" key="4">
    <source>
        <dbReference type="ARBA" id="ARBA00023125"/>
    </source>
</evidence>
<gene>
    <name evidence="10" type="ORF">M0R45_003650</name>
</gene>
<comment type="caution">
    <text evidence="10">The sequence shown here is derived from an EMBL/GenBank/DDBJ whole genome shotgun (WGS) entry which is preliminary data.</text>
</comment>
<dbReference type="PANTHER" id="PTHR47998">
    <property type="entry name" value="TRANSCRIPTION FACTOR MYB51-LIKE ISOFORM X1"/>
    <property type="match status" value="1"/>
</dbReference>
<dbReference type="EMBL" id="JBEDUW010000001">
    <property type="protein sequence ID" value="KAK9948061.1"/>
    <property type="molecule type" value="Genomic_DNA"/>
</dbReference>
<name>A0AAW1YFS2_RUBAR</name>
<evidence type="ECO:0000313" key="11">
    <source>
        <dbReference type="Proteomes" id="UP001457282"/>
    </source>
</evidence>